<keyword evidence="6" id="KW-0479">Metal-binding</keyword>
<protein>
    <submittedName>
        <fullName evidence="11">Threonylcarbamoyladenosine tRNA methylthiotransferase MtaB</fullName>
        <ecNumber evidence="11">2.8.4.5</ecNumber>
    </submittedName>
</protein>
<dbReference type="InterPro" id="IPR058240">
    <property type="entry name" value="rSAM_sf"/>
</dbReference>
<dbReference type="EC" id="2.8.4.5" evidence="11"/>
<dbReference type="PROSITE" id="PS51449">
    <property type="entry name" value="MTTASE_N"/>
    <property type="match status" value="1"/>
</dbReference>
<dbReference type="FunFam" id="3.40.50.12160:FF:000004">
    <property type="entry name" value="Threonylcarbamoyladenosine tRNA methylthiotransferase MtaB"/>
    <property type="match status" value="1"/>
</dbReference>
<keyword evidence="4" id="KW-0949">S-adenosyl-L-methionine</keyword>
<organism evidence="11">
    <name type="scientific">bioreactor metagenome</name>
    <dbReference type="NCBI Taxonomy" id="1076179"/>
    <lineage>
        <taxon>unclassified sequences</taxon>
        <taxon>metagenomes</taxon>
        <taxon>ecological metagenomes</taxon>
    </lineage>
</organism>
<dbReference type="EMBL" id="VSSQ01000131">
    <property type="protein sequence ID" value="MPL79874.1"/>
    <property type="molecule type" value="Genomic_DNA"/>
</dbReference>
<dbReference type="InterPro" id="IPR038135">
    <property type="entry name" value="Methylthiotransferase_N_sf"/>
</dbReference>
<dbReference type="GO" id="GO:0046872">
    <property type="term" value="F:metal ion binding"/>
    <property type="evidence" value="ECO:0007669"/>
    <property type="project" value="UniProtKB-KW"/>
</dbReference>
<dbReference type="AlphaFoldDB" id="A0A644ULN3"/>
<feature type="domain" description="MTTase N-terminal" evidence="9">
    <location>
        <begin position="9"/>
        <end position="121"/>
    </location>
</feature>
<evidence type="ECO:0000256" key="7">
    <source>
        <dbReference type="ARBA" id="ARBA00023004"/>
    </source>
</evidence>
<dbReference type="SMART" id="SM00729">
    <property type="entry name" value="Elp3"/>
    <property type="match status" value="1"/>
</dbReference>
<dbReference type="SFLD" id="SFLDS00029">
    <property type="entry name" value="Radical_SAM"/>
    <property type="match status" value="1"/>
</dbReference>
<name>A0A644ULN3_9ZZZZ</name>
<dbReference type="NCBIfam" id="TIGR01579">
    <property type="entry name" value="MiaB-like-C"/>
    <property type="match status" value="1"/>
</dbReference>
<dbReference type="NCBIfam" id="TIGR00089">
    <property type="entry name" value="MiaB/RimO family radical SAM methylthiotransferase"/>
    <property type="match status" value="1"/>
</dbReference>
<evidence type="ECO:0000259" key="10">
    <source>
        <dbReference type="PROSITE" id="PS51918"/>
    </source>
</evidence>
<keyword evidence="8" id="KW-0411">Iron-sulfur</keyword>
<dbReference type="InterPro" id="IPR006638">
    <property type="entry name" value="Elp3/MiaA/NifB-like_rSAM"/>
</dbReference>
<dbReference type="GO" id="GO:0051539">
    <property type="term" value="F:4 iron, 4 sulfur cluster binding"/>
    <property type="evidence" value="ECO:0007669"/>
    <property type="project" value="UniProtKB-KW"/>
</dbReference>
<gene>
    <name evidence="11" type="primary">mtaB_9</name>
    <name evidence="11" type="ORF">SDC9_25761</name>
</gene>
<comment type="cofactor">
    <cofactor evidence="1">
        <name>[4Fe-4S] cluster</name>
        <dbReference type="ChEBI" id="CHEBI:49883"/>
    </cofactor>
</comment>
<evidence type="ECO:0000256" key="6">
    <source>
        <dbReference type="ARBA" id="ARBA00022723"/>
    </source>
</evidence>
<dbReference type="InterPro" id="IPR013848">
    <property type="entry name" value="Methylthiotransferase_N"/>
</dbReference>
<sequence length="426" mass="48082">MEMNENRGNRVAFLTLGCKLNYSETSSIARQFVEHGFEKVPSGKEADIYVINTCSVTEHADKKCRNAIRKLHKQNPEAIVAVTGCYAQLKPQEILDIEGVDLVLGADQKQNLFMRVSDLRDKSGTKPAPKAFSCEISNIETIFPAYSSDDRTRSFLKVQDGCDYNCSYCTIPLARGKSRNHTIDFIVKEASEIAGRGIKEVVLTGVNTGDFGKTTGERFIDLIKRLDSVEGIERYRISSIEPNLITPEIIDWISSGSKFLPHFHIPLQSGSDKILALMRRRYNTGLFEERIELIREKMPYAFLGIDVIVGFPGEGDEEFEETYNFLKRVSPSFLHVFPYSKRANTPAAGFNGQVAESEKHQRVERLTALSDSLYNSFVEKNRGRDEKVLYESTVKGGKMFGYTGNYIRIETPYDRTLIGKICDIVI</sequence>
<dbReference type="CDD" id="cd01335">
    <property type="entry name" value="Radical_SAM"/>
    <property type="match status" value="1"/>
</dbReference>
<dbReference type="Pfam" id="PF00919">
    <property type="entry name" value="UPF0004"/>
    <property type="match status" value="1"/>
</dbReference>
<evidence type="ECO:0000256" key="3">
    <source>
        <dbReference type="ARBA" id="ARBA00022490"/>
    </source>
</evidence>
<evidence type="ECO:0000256" key="4">
    <source>
        <dbReference type="ARBA" id="ARBA00022691"/>
    </source>
</evidence>
<dbReference type="PROSITE" id="PS01278">
    <property type="entry name" value="MTTASE_RADICAL"/>
    <property type="match status" value="1"/>
</dbReference>
<dbReference type="FunFam" id="3.80.30.20:FF:000001">
    <property type="entry name" value="tRNA-2-methylthio-N(6)-dimethylallyladenosine synthase 2"/>
    <property type="match status" value="1"/>
</dbReference>
<dbReference type="Gene3D" id="3.80.30.20">
    <property type="entry name" value="tm_1862 like domain"/>
    <property type="match status" value="1"/>
</dbReference>
<dbReference type="SUPFAM" id="SSF102114">
    <property type="entry name" value="Radical SAM enzymes"/>
    <property type="match status" value="1"/>
</dbReference>
<proteinExistence type="predicted"/>
<dbReference type="InterPro" id="IPR006467">
    <property type="entry name" value="MiaB-like_bact"/>
</dbReference>
<dbReference type="GO" id="GO:0035598">
    <property type="term" value="F:tRNA (N(6)-L-threonylcarbamoyladenosine(37)-C(2))-methylthiotransferase activity"/>
    <property type="evidence" value="ECO:0007669"/>
    <property type="project" value="UniProtKB-EC"/>
</dbReference>
<evidence type="ECO:0000256" key="1">
    <source>
        <dbReference type="ARBA" id="ARBA00001966"/>
    </source>
</evidence>
<dbReference type="PROSITE" id="PS51918">
    <property type="entry name" value="RADICAL_SAM"/>
    <property type="match status" value="1"/>
</dbReference>
<keyword evidence="5" id="KW-0819">tRNA processing</keyword>
<reference evidence="11" key="1">
    <citation type="submission" date="2019-08" db="EMBL/GenBank/DDBJ databases">
        <authorList>
            <person name="Kucharzyk K."/>
            <person name="Murdoch R.W."/>
            <person name="Higgins S."/>
            <person name="Loffler F."/>
        </authorList>
    </citation>
    <scope>NUCLEOTIDE SEQUENCE</scope>
</reference>
<evidence type="ECO:0000259" key="9">
    <source>
        <dbReference type="PROSITE" id="PS51449"/>
    </source>
</evidence>
<dbReference type="InterPro" id="IPR020612">
    <property type="entry name" value="Methylthiotransferase_CS"/>
</dbReference>
<dbReference type="PANTHER" id="PTHR43020:SF2">
    <property type="entry name" value="MITOCHONDRIAL TRNA METHYLTHIOTRANSFERASE CDK5RAP1"/>
    <property type="match status" value="1"/>
</dbReference>
<accession>A0A644ULN3</accession>
<evidence type="ECO:0000256" key="5">
    <source>
        <dbReference type="ARBA" id="ARBA00022694"/>
    </source>
</evidence>
<evidence type="ECO:0000313" key="11">
    <source>
        <dbReference type="EMBL" id="MPL79874.1"/>
    </source>
</evidence>
<evidence type="ECO:0000256" key="2">
    <source>
        <dbReference type="ARBA" id="ARBA00022485"/>
    </source>
</evidence>
<dbReference type="SFLD" id="SFLDG01061">
    <property type="entry name" value="methylthiotransferase"/>
    <property type="match status" value="1"/>
</dbReference>
<dbReference type="PANTHER" id="PTHR43020">
    <property type="entry name" value="CDK5 REGULATORY SUBUNIT-ASSOCIATED PROTEIN 1"/>
    <property type="match status" value="1"/>
</dbReference>
<dbReference type="Pfam" id="PF04055">
    <property type="entry name" value="Radical_SAM"/>
    <property type="match status" value="1"/>
</dbReference>
<keyword evidence="11" id="KW-0808">Transferase</keyword>
<keyword evidence="2" id="KW-0004">4Fe-4S</keyword>
<dbReference type="InterPro" id="IPR007197">
    <property type="entry name" value="rSAM"/>
</dbReference>
<dbReference type="InterPro" id="IPR005839">
    <property type="entry name" value="Methylthiotransferase"/>
</dbReference>
<keyword evidence="3" id="KW-0963">Cytoplasm</keyword>
<comment type="caution">
    <text evidence="11">The sequence shown here is derived from an EMBL/GenBank/DDBJ whole genome shotgun (WGS) entry which is preliminary data.</text>
</comment>
<evidence type="ECO:0000256" key="8">
    <source>
        <dbReference type="ARBA" id="ARBA00023014"/>
    </source>
</evidence>
<feature type="domain" description="Radical SAM core" evidence="10">
    <location>
        <begin position="148"/>
        <end position="376"/>
    </location>
</feature>
<dbReference type="InterPro" id="IPR023404">
    <property type="entry name" value="rSAM_horseshoe"/>
</dbReference>
<dbReference type="SFLD" id="SFLDG01082">
    <property type="entry name" value="B12-binding_domain_containing"/>
    <property type="match status" value="1"/>
</dbReference>
<dbReference type="GO" id="GO:0005829">
    <property type="term" value="C:cytosol"/>
    <property type="evidence" value="ECO:0007669"/>
    <property type="project" value="TreeGrafter"/>
</dbReference>
<keyword evidence="7" id="KW-0408">Iron</keyword>
<dbReference type="Gene3D" id="3.40.50.12160">
    <property type="entry name" value="Methylthiotransferase, N-terminal domain"/>
    <property type="match status" value="1"/>
</dbReference>
<dbReference type="GO" id="GO:0035597">
    <property type="term" value="F:tRNA-2-methylthio-N(6)-dimethylallyladenosine(37) synthase activity"/>
    <property type="evidence" value="ECO:0007669"/>
    <property type="project" value="TreeGrafter"/>
</dbReference>